<dbReference type="EMBL" id="VFQX01000048">
    <property type="protein sequence ID" value="KAF0975072.1"/>
    <property type="molecule type" value="Genomic_DNA"/>
</dbReference>
<sequence>MMNSDEPFIINLNKLFDTSSTFVKSLTTPLHFLIVKELKEWSRRSERPIVENVVRELKDNVLKMVQKEFPDSSYLLDSKEMLDECATKSHPLQRLKVIEKTTCEFIFNMMEQRDIRNGMESIFIILYQLELLATVLIESNVDLLSHLTIDRIIQHTLSQFMNQFRYHYPDSLIVLTWNLPGSKKTTKDKIEKHFKEEHAKLIEMVDIAFLQEFATGEGESGACEMFVNRFEKAMYSVQNLKRFNRKEQDYGVILWNEKYFPCEEEYCFQGMESLNPTLINVHLSFTNSQHRNEEFEELKSYIKKRLKRTSFIIAGDFNFEVTSELFDGCYEDIVNCDNCELATTKAGRKIDHVLFSRDFECAFSLVPQLLAFPESNHFPKIVFLKKIEESDDEDDEENIEQSEEKDIAVKEEHDLSSLLEHGLNLNE</sequence>
<dbReference type="Gene3D" id="3.60.10.10">
    <property type="entry name" value="Endonuclease/exonuclease/phosphatase"/>
    <property type="match status" value="1"/>
</dbReference>
<dbReference type="OrthoDB" id="10342571at2759"/>
<evidence type="ECO:0008006" key="3">
    <source>
        <dbReference type="Google" id="ProtNLM"/>
    </source>
</evidence>
<keyword evidence="2" id="KW-1185">Reference proteome</keyword>
<dbReference type="VEuPathDB" id="AmoebaDB:NfTy_044900"/>
<comment type="caution">
    <text evidence="1">The sequence shown here is derived from an EMBL/GenBank/DDBJ whole genome shotgun (WGS) entry which is preliminary data.</text>
</comment>
<evidence type="ECO:0000313" key="1">
    <source>
        <dbReference type="EMBL" id="KAF0975072.1"/>
    </source>
</evidence>
<dbReference type="GeneID" id="68113043"/>
<dbReference type="InterPro" id="IPR036691">
    <property type="entry name" value="Endo/exonu/phosph_ase_sf"/>
</dbReference>
<protein>
    <recommendedName>
        <fullName evidence="3">Endonuclease/exonuclease/phosphatase domain-containing protein</fullName>
    </recommendedName>
</protein>
<name>A0A6A5BJM1_NAEFO</name>
<dbReference type="VEuPathDB" id="AmoebaDB:FDP41_005825"/>
<dbReference type="VEuPathDB" id="AmoebaDB:NF0106100"/>
<dbReference type="OMA" id="RNGMESI"/>
<reference evidence="1 2" key="1">
    <citation type="journal article" date="2019" name="Sci. Rep.">
        <title>Nanopore sequencing improves the draft genome of the human pathogenic amoeba Naegleria fowleri.</title>
        <authorList>
            <person name="Liechti N."/>
            <person name="Schurch N."/>
            <person name="Bruggmann R."/>
            <person name="Wittwer M."/>
        </authorList>
    </citation>
    <scope>NUCLEOTIDE SEQUENCE [LARGE SCALE GENOMIC DNA]</scope>
    <source>
        <strain evidence="1 2">ATCC 30894</strain>
    </source>
</reference>
<dbReference type="SUPFAM" id="SSF56219">
    <property type="entry name" value="DNase I-like"/>
    <property type="match status" value="1"/>
</dbReference>
<accession>A0A6A5BJM1</accession>
<dbReference type="Proteomes" id="UP000444721">
    <property type="component" value="Unassembled WGS sequence"/>
</dbReference>
<evidence type="ECO:0000313" key="2">
    <source>
        <dbReference type="Proteomes" id="UP000444721"/>
    </source>
</evidence>
<proteinExistence type="predicted"/>
<gene>
    <name evidence="1" type="ORF">FDP41_005825</name>
</gene>
<dbReference type="AlphaFoldDB" id="A0A6A5BJM1"/>
<organism evidence="1 2">
    <name type="scientific">Naegleria fowleri</name>
    <name type="common">Brain eating amoeba</name>
    <dbReference type="NCBI Taxonomy" id="5763"/>
    <lineage>
        <taxon>Eukaryota</taxon>
        <taxon>Discoba</taxon>
        <taxon>Heterolobosea</taxon>
        <taxon>Tetramitia</taxon>
        <taxon>Eutetramitia</taxon>
        <taxon>Vahlkampfiidae</taxon>
        <taxon>Naegleria</taxon>
    </lineage>
</organism>
<dbReference type="RefSeq" id="XP_044559785.1">
    <property type="nucleotide sequence ID" value="XM_044709392.1"/>
</dbReference>